<feature type="compositionally biased region" description="Polar residues" evidence="1">
    <location>
        <begin position="332"/>
        <end position="356"/>
    </location>
</feature>
<feature type="compositionally biased region" description="Basic and acidic residues" evidence="1">
    <location>
        <begin position="266"/>
        <end position="283"/>
    </location>
</feature>
<evidence type="ECO:0000313" key="2">
    <source>
        <dbReference type="EMBL" id="KAA0197707.1"/>
    </source>
</evidence>
<organism evidence="2 3">
    <name type="scientific">Fasciolopsis buskii</name>
    <dbReference type="NCBI Taxonomy" id="27845"/>
    <lineage>
        <taxon>Eukaryota</taxon>
        <taxon>Metazoa</taxon>
        <taxon>Spiralia</taxon>
        <taxon>Lophotrochozoa</taxon>
        <taxon>Platyhelminthes</taxon>
        <taxon>Trematoda</taxon>
        <taxon>Digenea</taxon>
        <taxon>Plagiorchiida</taxon>
        <taxon>Echinostomata</taxon>
        <taxon>Echinostomatoidea</taxon>
        <taxon>Fasciolidae</taxon>
        <taxon>Fasciolopsis</taxon>
    </lineage>
</organism>
<feature type="compositionally biased region" description="Basic and acidic residues" evidence="1">
    <location>
        <begin position="298"/>
        <end position="326"/>
    </location>
</feature>
<comment type="caution">
    <text evidence="2">The sequence shown here is derived from an EMBL/GenBank/DDBJ whole genome shotgun (WGS) entry which is preliminary data.</text>
</comment>
<evidence type="ECO:0000313" key="3">
    <source>
        <dbReference type="Proteomes" id="UP000728185"/>
    </source>
</evidence>
<dbReference type="AlphaFoldDB" id="A0A8E0VMX9"/>
<sequence length="363" mass="41143">MYKIRSSYTIYPFFLSFHPPSQTEKQRTHLREHRSKPAQIALKATRPSTSAGGFVGNKTTETKCVRDLDIEVGMVVSDESQTRGERRPAKPNSTRGSIRSSSRERSKLWDIYSKVAVIPIDASSTPPKFSCGTHHSNKATMAPAERDAKIVIIPRLAASPKRRKPTMDSTSLSLIDSNTAQYPPKHSRKNAFMNGERYPNSPKERIKYFTPTGSRVSVRQADSGISIKESVRLPSKVRVQDQLESPHNYGISKQEQPVLQSCHNSHHNDRPTEPKRQKRDHGNDQMIPEEPKATTSMRDQREKQSESKKHRELRFEKTEPHLERVPRLTYASVPTTDDFNSSDTKNASRISATQTLVEKESVL</sequence>
<name>A0A8E0VMX9_9TREM</name>
<dbReference type="Proteomes" id="UP000728185">
    <property type="component" value="Unassembled WGS sequence"/>
</dbReference>
<evidence type="ECO:0000256" key="1">
    <source>
        <dbReference type="SAM" id="MobiDB-lite"/>
    </source>
</evidence>
<dbReference type="OrthoDB" id="10527874at2759"/>
<accession>A0A8E0VMX9</accession>
<feature type="region of interest" description="Disordered" evidence="1">
    <location>
        <begin position="76"/>
        <end position="103"/>
    </location>
</feature>
<feature type="compositionally biased region" description="Polar residues" evidence="1">
    <location>
        <begin position="167"/>
        <end position="181"/>
    </location>
</feature>
<protein>
    <submittedName>
        <fullName evidence="2">Uncharacterized protein</fullName>
    </submittedName>
</protein>
<dbReference type="EMBL" id="LUCM01002208">
    <property type="protein sequence ID" value="KAA0197707.1"/>
    <property type="molecule type" value="Genomic_DNA"/>
</dbReference>
<reference evidence="2" key="1">
    <citation type="submission" date="2019-05" db="EMBL/GenBank/DDBJ databases">
        <title>Annotation for the trematode Fasciolopsis buski.</title>
        <authorList>
            <person name="Choi Y.-J."/>
        </authorList>
    </citation>
    <scope>NUCLEOTIDE SEQUENCE</scope>
    <source>
        <strain evidence="2">HT</strain>
        <tissue evidence="2">Whole worm</tissue>
    </source>
</reference>
<gene>
    <name evidence="2" type="ORF">FBUS_01299</name>
</gene>
<keyword evidence="3" id="KW-1185">Reference proteome</keyword>
<feature type="region of interest" description="Disordered" evidence="1">
    <location>
        <begin position="160"/>
        <end position="205"/>
    </location>
</feature>
<proteinExistence type="predicted"/>
<feature type="region of interest" description="Disordered" evidence="1">
    <location>
        <begin position="257"/>
        <end position="363"/>
    </location>
</feature>